<dbReference type="Proteomes" id="UP000515220">
    <property type="component" value="Chromosome"/>
</dbReference>
<evidence type="ECO:0000313" key="2">
    <source>
        <dbReference type="EMBL" id="BCI65570.1"/>
    </source>
</evidence>
<proteinExistence type="predicted"/>
<keyword evidence="1" id="KW-0812">Transmembrane</keyword>
<gene>
    <name evidence="2" type="ORF">AAJCM20276_01940</name>
</gene>
<keyword evidence="1" id="KW-1133">Transmembrane helix</keyword>
<dbReference type="RefSeq" id="WP_185229964.1">
    <property type="nucleotide sequence ID" value="NZ_AP023326.1"/>
</dbReference>
<feature type="transmembrane region" description="Helical" evidence="1">
    <location>
        <begin position="86"/>
        <end position="112"/>
    </location>
</feature>
<dbReference type="EMBL" id="AP023326">
    <property type="protein sequence ID" value="BCI65570.1"/>
    <property type="molecule type" value="Genomic_DNA"/>
</dbReference>
<dbReference type="Pfam" id="PF20398">
    <property type="entry name" value="DUF6691"/>
    <property type="match status" value="1"/>
</dbReference>
<evidence type="ECO:0000313" key="3">
    <source>
        <dbReference type="Proteomes" id="UP000515220"/>
    </source>
</evidence>
<protein>
    <submittedName>
        <fullName evidence="2">Membrane protein</fullName>
    </submittedName>
</protein>
<evidence type="ECO:0000256" key="1">
    <source>
        <dbReference type="SAM" id="Phobius"/>
    </source>
</evidence>
<sequence>MIFYLAATFASALLFGLGLCFSGMLDPQRVQGFLDVTGQWDPSLCFVLMGAAGLAALAVLLQRKMKKPVLDVSFHMPTARRIDRNLVIGSALFGVGWGLSGICPAPALTAIIPGHVSSYLFLFGLIVGISVYEIRARRQ</sequence>
<reference evidence="2 3" key="1">
    <citation type="submission" date="2020-07" db="EMBL/GenBank/DDBJ databases">
        <title>Complete Genome Sequence of an acetic acid bacterium, Acetobacter aceti JCM20276.</title>
        <authorList>
            <person name="Hirose Y."/>
            <person name="Mihara H."/>
        </authorList>
    </citation>
    <scope>NUCLEOTIDE SEQUENCE [LARGE SCALE GENOMIC DNA]</scope>
    <source>
        <strain evidence="2 3">JCM20276</strain>
    </source>
</reference>
<dbReference type="InterPro" id="IPR046513">
    <property type="entry name" value="DUF6691"/>
</dbReference>
<accession>A0A6S6PF79</accession>
<feature type="transmembrane region" description="Helical" evidence="1">
    <location>
        <begin position="46"/>
        <end position="65"/>
    </location>
</feature>
<keyword evidence="1" id="KW-0472">Membrane</keyword>
<name>A0A6S6PF79_ACEAC</name>
<dbReference type="AlphaFoldDB" id="A0A6S6PF79"/>
<feature type="transmembrane region" description="Helical" evidence="1">
    <location>
        <begin position="118"/>
        <end position="134"/>
    </location>
</feature>
<organism evidence="2 3">
    <name type="scientific">Acetobacter aceti</name>
    <dbReference type="NCBI Taxonomy" id="435"/>
    <lineage>
        <taxon>Bacteria</taxon>
        <taxon>Pseudomonadati</taxon>
        <taxon>Pseudomonadota</taxon>
        <taxon>Alphaproteobacteria</taxon>
        <taxon>Acetobacterales</taxon>
        <taxon>Acetobacteraceae</taxon>
        <taxon>Acetobacter</taxon>
        <taxon>Acetobacter subgen. Acetobacter</taxon>
    </lineage>
</organism>